<dbReference type="Proteomes" id="UP001501116">
    <property type="component" value="Unassembled WGS sequence"/>
</dbReference>
<gene>
    <name evidence="1" type="ORF">GCM10009754_66740</name>
</gene>
<protein>
    <submittedName>
        <fullName evidence="1">Uncharacterized protein</fullName>
    </submittedName>
</protein>
<evidence type="ECO:0000313" key="2">
    <source>
        <dbReference type="Proteomes" id="UP001501116"/>
    </source>
</evidence>
<comment type="caution">
    <text evidence="1">The sequence shown here is derived from an EMBL/GenBank/DDBJ whole genome shotgun (WGS) entry which is preliminary data.</text>
</comment>
<evidence type="ECO:0000313" key="1">
    <source>
        <dbReference type="EMBL" id="GAA1980723.1"/>
    </source>
</evidence>
<proteinExistence type="predicted"/>
<dbReference type="EMBL" id="BAAANN010000033">
    <property type="protein sequence ID" value="GAA1980723.1"/>
    <property type="molecule type" value="Genomic_DNA"/>
</dbReference>
<organism evidence="1 2">
    <name type="scientific">Amycolatopsis minnesotensis</name>
    <dbReference type="NCBI Taxonomy" id="337894"/>
    <lineage>
        <taxon>Bacteria</taxon>
        <taxon>Bacillati</taxon>
        <taxon>Actinomycetota</taxon>
        <taxon>Actinomycetes</taxon>
        <taxon>Pseudonocardiales</taxon>
        <taxon>Pseudonocardiaceae</taxon>
        <taxon>Amycolatopsis</taxon>
    </lineage>
</organism>
<keyword evidence="2" id="KW-1185">Reference proteome</keyword>
<reference evidence="2" key="1">
    <citation type="journal article" date="2019" name="Int. J. Syst. Evol. Microbiol.">
        <title>The Global Catalogue of Microorganisms (GCM) 10K type strain sequencing project: providing services to taxonomists for standard genome sequencing and annotation.</title>
        <authorList>
            <consortium name="The Broad Institute Genomics Platform"/>
            <consortium name="The Broad Institute Genome Sequencing Center for Infectious Disease"/>
            <person name="Wu L."/>
            <person name="Ma J."/>
        </authorList>
    </citation>
    <scope>NUCLEOTIDE SEQUENCE [LARGE SCALE GENOMIC DNA]</scope>
    <source>
        <strain evidence="2">JCM 14545</strain>
    </source>
</reference>
<name>A0ABP5DKV1_9PSEU</name>
<accession>A0ABP5DKV1</accession>
<sequence>MRYKDIIASLSRADEDLRAWERTRAIELEGAITDAVASVEAAREREERATQRAQHWWRMAADNVSRLPWLELDEPPGPSPTARYDWLSRYVDGVKPLYNDLVQAVLQLGWRARR</sequence>